<evidence type="ECO:0000256" key="2">
    <source>
        <dbReference type="ARBA" id="ARBA00022884"/>
    </source>
</evidence>
<evidence type="ECO:0000256" key="5">
    <source>
        <dbReference type="SAM" id="MobiDB-lite"/>
    </source>
</evidence>
<reference evidence="7 8" key="1">
    <citation type="journal article" date="2018" name="Plant J.">
        <title>Genome sequences of Chlorella sorokiniana UTEX 1602 and Micractinium conductrix SAG 241.80: implications to maltose excretion by a green alga.</title>
        <authorList>
            <person name="Arriola M.B."/>
            <person name="Velmurugan N."/>
            <person name="Zhang Y."/>
            <person name="Plunkett M.H."/>
            <person name="Hondzo H."/>
            <person name="Barney B.M."/>
        </authorList>
    </citation>
    <scope>NUCLEOTIDE SEQUENCE [LARGE SCALE GENOMIC DNA]</scope>
    <source>
        <strain evidence="7 8">SAG 241.80</strain>
    </source>
</reference>
<dbReference type="Gene3D" id="2.40.50.140">
    <property type="entry name" value="Nucleic acid-binding proteins"/>
    <property type="match status" value="1"/>
</dbReference>
<name>A0A2P6V1V5_9CHLO</name>
<dbReference type="GO" id="GO:0005975">
    <property type="term" value="P:carbohydrate metabolic process"/>
    <property type="evidence" value="ECO:0007669"/>
    <property type="project" value="InterPro"/>
</dbReference>
<dbReference type="AlphaFoldDB" id="A0A2P6V1V5"/>
<keyword evidence="2 4" id="KW-0694">RNA-binding</keyword>
<dbReference type="PRINTS" id="PR01950">
    <property type="entry name" value="LANCSUPER"/>
</dbReference>
<dbReference type="GO" id="GO:0031179">
    <property type="term" value="P:peptide modification"/>
    <property type="evidence" value="ECO:0007669"/>
    <property type="project" value="InterPro"/>
</dbReference>
<proteinExistence type="predicted"/>
<feature type="binding site" evidence="3">
    <location>
        <position position="787"/>
    </location>
    <ligand>
        <name>Zn(2+)</name>
        <dbReference type="ChEBI" id="CHEBI:29105"/>
    </ligand>
</feature>
<dbReference type="InterPro" id="IPR012340">
    <property type="entry name" value="NA-bd_OB-fold"/>
</dbReference>
<dbReference type="InterPro" id="IPR012341">
    <property type="entry name" value="6hp_glycosidase-like_sf"/>
</dbReference>
<comment type="caution">
    <text evidence="7">The sequence shown here is derived from an EMBL/GenBank/DDBJ whole genome shotgun (WGS) entry which is preliminary data.</text>
</comment>
<feature type="binding site" evidence="3">
    <location>
        <position position="737"/>
    </location>
    <ligand>
        <name>Zn(2+)</name>
        <dbReference type="ChEBI" id="CHEBI:29105"/>
    </ligand>
</feature>
<feature type="compositionally biased region" description="Pro residues" evidence="5">
    <location>
        <begin position="36"/>
        <end position="50"/>
    </location>
</feature>
<dbReference type="PANTHER" id="PTHR12736">
    <property type="entry name" value="LANC-LIKE PROTEIN"/>
    <property type="match status" value="1"/>
</dbReference>
<evidence type="ECO:0000259" key="6">
    <source>
        <dbReference type="PROSITE" id="PS50886"/>
    </source>
</evidence>
<dbReference type="InterPro" id="IPR007822">
    <property type="entry name" value="LANC-like"/>
</dbReference>
<evidence type="ECO:0000256" key="3">
    <source>
        <dbReference type="PIRSR" id="PIRSR607822-1"/>
    </source>
</evidence>
<organism evidence="7 8">
    <name type="scientific">Micractinium conductrix</name>
    <dbReference type="NCBI Taxonomy" id="554055"/>
    <lineage>
        <taxon>Eukaryota</taxon>
        <taxon>Viridiplantae</taxon>
        <taxon>Chlorophyta</taxon>
        <taxon>core chlorophytes</taxon>
        <taxon>Trebouxiophyceae</taxon>
        <taxon>Chlorellales</taxon>
        <taxon>Chlorellaceae</taxon>
        <taxon>Chlorella clade</taxon>
        <taxon>Micractinium</taxon>
    </lineage>
</organism>
<dbReference type="PROSITE" id="PS50886">
    <property type="entry name" value="TRBD"/>
    <property type="match status" value="1"/>
</dbReference>
<feature type="compositionally biased region" description="Low complexity" evidence="5">
    <location>
        <begin position="51"/>
        <end position="74"/>
    </location>
</feature>
<dbReference type="InterPro" id="IPR002547">
    <property type="entry name" value="tRNA-bd_dom"/>
</dbReference>
<dbReference type="GO" id="GO:0005886">
    <property type="term" value="C:plasma membrane"/>
    <property type="evidence" value="ECO:0007669"/>
    <property type="project" value="TreeGrafter"/>
</dbReference>
<dbReference type="Pfam" id="PF05147">
    <property type="entry name" value="LANC_like"/>
    <property type="match status" value="2"/>
</dbReference>
<feature type="domain" description="TRNA-binding" evidence="6">
    <location>
        <begin position="95"/>
        <end position="202"/>
    </location>
</feature>
<dbReference type="PANTHER" id="PTHR12736:SF7">
    <property type="entry name" value="LANC-LIKE PROTEIN 3"/>
    <property type="match status" value="1"/>
</dbReference>
<gene>
    <name evidence="7" type="ORF">C2E20_8337</name>
</gene>
<evidence type="ECO:0000313" key="7">
    <source>
        <dbReference type="EMBL" id="PSC68071.1"/>
    </source>
</evidence>
<feature type="binding site" evidence="3">
    <location>
        <position position="786"/>
    </location>
    <ligand>
        <name>Zn(2+)</name>
        <dbReference type="ChEBI" id="CHEBI:29105"/>
    </ligand>
</feature>
<dbReference type="GO" id="GO:0000049">
    <property type="term" value="F:tRNA binding"/>
    <property type="evidence" value="ECO:0007669"/>
    <property type="project" value="UniProtKB-UniRule"/>
</dbReference>
<dbReference type="Pfam" id="PF01588">
    <property type="entry name" value="tRNA_bind"/>
    <property type="match status" value="1"/>
</dbReference>
<keyword evidence="1 4" id="KW-0820">tRNA-binding</keyword>
<accession>A0A2P6V1V5</accession>
<dbReference type="EMBL" id="LHPF02000043">
    <property type="protein sequence ID" value="PSC68071.1"/>
    <property type="molecule type" value="Genomic_DNA"/>
</dbReference>
<dbReference type="GO" id="GO:0046872">
    <property type="term" value="F:metal ion binding"/>
    <property type="evidence" value="ECO:0007669"/>
    <property type="project" value="UniProtKB-KW"/>
</dbReference>
<keyword evidence="8" id="KW-1185">Reference proteome</keyword>
<dbReference type="Proteomes" id="UP000239649">
    <property type="component" value="Unassembled WGS sequence"/>
</dbReference>
<sequence length="867" mass="91125">MQAPLSHRLAEAIARIDGLISALQAGELFSASPAAPAQPAPLPPAPPASSPTPAASKPKPSPAPAAEAPAAAAGKKAKAPKAPKPAAAPAAEEEPFAKAHLVVGRVASVGDHPSGSEKLWLCKVDVGGGQERQVVAGLRQHVGREELTGRLLVLVLNLKPAKLVGELSEAMILAADHTPEGGEALVRVLSVPEGCSPGDAVYLEGSQPGADAGFPKECKSKVWKEVVAGLAVAGGRPTYKGTPLCCARPFTFPQAALIRSGDKSSEWHEWWPAGLKSPTVYYLLRTKQLRYLQQHPTSAAKQQWRHPADCCYGASGVLRRRRHQPLAIHVPAAMTGIDEDDAAAGIEYLGTQLLPLRRPTLLRVTPLPPPQQHLATQPPRLRLAQRTGPPPVATAPMPMRYFRNRLPDHVSGTLVAVDAPHTLQSFSVVLQRVLGASASKPSVYTGAAGVAYALWHAARHAPALAPATSEEYLLGGAQRYAAAALAAVAGQPPERYGWALLAGQAGVYCTGALVYDAAVALAAREGRSADAAAAAAERQHCVQAYAALQPLACSNACQEDEVLYGRAGYLLGCLLLNKRLQPEGGAVPQERVAAVVRAIVESGRQLAGPVRDRGAFPTPLFYLWPPGPDADPYLGAAHGLMGRDAAAGAPACPSPLYFKWHNKPYLGAAHGMIGILFALLHAPEALAALPGAQADVEGALRYVLGLECDAEGKPGPGGHYPTQMGPWRDRQPLVQWCHGATGAVYLFCKAHEAVGGGSGRAYLAAAERAGEAVWEHGLLKKGPGACHGVSGSALALLRLYRATGSDRWLHRALQFAAFTDSPEFRSKARTPDRPQSLYEGEAARLCLLADLLGAPRSAAFPLFEVDL</sequence>
<evidence type="ECO:0000256" key="4">
    <source>
        <dbReference type="PROSITE-ProRule" id="PRU00209"/>
    </source>
</evidence>
<evidence type="ECO:0000313" key="8">
    <source>
        <dbReference type="Proteomes" id="UP000239649"/>
    </source>
</evidence>
<dbReference type="SUPFAM" id="SSF50249">
    <property type="entry name" value="Nucleic acid-binding proteins"/>
    <property type="match status" value="1"/>
</dbReference>
<dbReference type="SUPFAM" id="SSF158745">
    <property type="entry name" value="LanC-like"/>
    <property type="match status" value="2"/>
</dbReference>
<dbReference type="OrthoDB" id="10257263at2759"/>
<dbReference type="SMART" id="SM01260">
    <property type="entry name" value="LANC_like"/>
    <property type="match status" value="1"/>
</dbReference>
<keyword evidence="3" id="KW-0479">Metal-binding</keyword>
<keyword evidence="3" id="KW-0862">Zinc</keyword>
<dbReference type="Gene3D" id="1.50.10.10">
    <property type="match status" value="2"/>
</dbReference>
<dbReference type="CDD" id="cd04794">
    <property type="entry name" value="euk_LANCL"/>
    <property type="match status" value="1"/>
</dbReference>
<evidence type="ECO:0000256" key="1">
    <source>
        <dbReference type="ARBA" id="ARBA00022555"/>
    </source>
</evidence>
<protein>
    <submittedName>
        <fullName evidence="7">LanC 3 isoform X3 isoform B</fullName>
    </submittedName>
</protein>
<feature type="region of interest" description="Disordered" evidence="5">
    <location>
        <begin position="32"/>
        <end position="92"/>
    </location>
</feature>